<evidence type="ECO:0000256" key="1">
    <source>
        <dbReference type="ARBA" id="ARBA00001966"/>
    </source>
</evidence>
<reference evidence="18" key="2">
    <citation type="submission" date="2021-04" db="EMBL/GenBank/DDBJ databases">
        <authorList>
            <person name="Gilroy R."/>
        </authorList>
    </citation>
    <scope>NUCLEOTIDE SEQUENCE</scope>
    <source>
        <strain evidence="18">ChiBcec8-13705</strain>
    </source>
</reference>
<dbReference type="CDD" id="cd01335">
    <property type="entry name" value="Radical_SAM"/>
    <property type="match status" value="1"/>
</dbReference>
<evidence type="ECO:0000256" key="14">
    <source>
        <dbReference type="ARBA" id="ARBA00061574"/>
    </source>
</evidence>
<dbReference type="PROSITE" id="PS51918">
    <property type="entry name" value="RADICAL_SAM"/>
    <property type="match status" value="1"/>
</dbReference>
<dbReference type="GO" id="GO:0046872">
    <property type="term" value="F:metal ion binding"/>
    <property type="evidence" value="ECO:0007669"/>
    <property type="project" value="UniProtKB-KW"/>
</dbReference>
<evidence type="ECO:0000256" key="9">
    <source>
        <dbReference type="ARBA" id="ARBA00022723"/>
    </source>
</evidence>
<dbReference type="InterPro" id="IPR007197">
    <property type="entry name" value="rSAM"/>
</dbReference>
<keyword evidence="8" id="KW-0819">tRNA processing</keyword>
<dbReference type="EC" id="2.8.4.5" evidence="3"/>
<dbReference type="FunFam" id="3.40.50.12160:FF:000004">
    <property type="entry name" value="Threonylcarbamoyladenosine tRNA methylthiotransferase MtaB"/>
    <property type="match status" value="1"/>
</dbReference>
<evidence type="ECO:0000313" key="19">
    <source>
        <dbReference type="Proteomes" id="UP000886803"/>
    </source>
</evidence>
<comment type="cofactor">
    <cofactor evidence="1">
        <name>[4Fe-4S] cluster</name>
        <dbReference type="ChEBI" id="CHEBI:49883"/>
    </cofactor>
</comment>
<dbReference type="Proteomes" id="UP000886803">
    <property type="component" value="Unassembled WGS sequence"/>
</dbReference>
<dbReference type="InterPro" id="IPR023404">
    <property type="entry name" value="rSAM_horseshoe"/>
</dbReference>
<dbReference type="GO" id="GO:0035598">
    <property type="term" value="F:tRNA (N(6)-L-threonylcarbamoyladenosine(37)-C(2))-methylthiotransferase activity"/>
    <property type="evidence" value="ECO:0007669"/>
    <property type="project" value="UniProtKB-EC"/>
</dbReference>
<evidence type="ECO:0000256" key="4">
    <source>
        <dbReference type="ARBA" id="ARBA00022485"/>
    </source>
</evidence>
<evidence type="ECO:0000256" key="13">
    <source>
        <dbReference type="ARBA" id="ARBA00051661"/>
    </source>
</evidence>
<dbReference type="InterPro" id="IPR005839">
    <property type="entry name" value="Methylthiotransferase"/>
</dbReference>
<evidence type="ECO:0000256" key="11">
    <source>
        <dbReference type="ARBA" id="ARBA00023014"/>
    </source>
</evidence>
<dbReference type="SMART" id="SM00729">
    <property type="entry name" value="Elp3"/>
    <property type="match status" value="1"/>
</dbReference>
<evidence type="ECO:0000259" key="16">
    <source>
        <dbReference type="PROSITE" id="PS51449"/>
    </source>
</evidence>
<evidence type="ECO:0000313" key="18">
    <source>
        <dbReference type="EMBL" id="HJB40927.1"/>
    </source>
</evidence>
<evidence type="ECO:0000256" key="12">
    <source>
        <dbReference type="ARBA" id="ARBA00031213"/>
    </source>
</evidence>
<dbReference type="SUPFAM" id="SSF102114">
    <property type="entry name" value="Radical SAM enzymes"/>
    <property type="match status" value="1"/>
</dbReference>
<dbReference type="SFLD" id="SFLDG01061">
    <property type="entry name" value="methylthiotransferase"/>
    <property type="match status" value="1"/>
</dbReference>
<dbReference type="Pfam" id="PF00919">
    <property type="entry name" value="UPF0004"/>
    <property type="match status" value="1"/>
</dbReference>
<dbReference type="NCBIfam" id="TIGR00089">
    <property type="entry name" value="MiaB/RimO family radical SAM methylthiotransferase"/>
    <property type="match status" value="1"/>
</dbReference>
<organism evidence="18 19">
    <name type="scientific">Candidatus Gemmiger avicola</name>
    <dbReference type="NCBI Taxonomy" id="2838605"/>
    <lineage>
        <taxon>Bacteria</taxon>
        <taxon>Bacillati</taxon>
        <taxon>Bacillota</taxon>
        <taxon>Clostridia</taxon>
        <taxon>Eubacteriales</taxon>
        <taxon>Gemmiger</taxon>
    </lineage>
</organism>
<dbReference type="PANTHER" id="PTHR11918">
    <property type="entry name" value="RADICAL SAM PROTEINS"/>
    <property type="match status" value="1"/>
</dbReference>
<evidence type="ECO:0000256" key="10">
    <source>
        <dbReference type="ARBA" id="ARBA00023004"/>
    </source>
</evidence>
<evidence type="ECO:0000256" key="5">
    <source>
        <dbReference type="ARBA" id="ARBA00022490"/>
    </source>
</evidence>
<feature type="domain" description="Radical SAM core" evidence="17">
    <location>
        <begin position="139"/>
        <end position="369"/>
    </location>
</feature>
<proteinExistence type="inferred from homology"/>
<evidence type="ECO:0000256" key="6">
    <source>
        <dbReference type="ARBA" id="ARBA00022679"/>
    </source>
</evidence>
<evidence type="ECO:0000256" key="15">
    <source>
        <dbReference type="ARBA" id="ARBA00069898"/>
    </source>
</evidence>
<dbReference type="Gene3D" id="3.40.50.12160">
    <property type="entry name" value="Methylthiotransferase, N-terminal domain"/>
    <property type="match status" value="1"/>
</dbReference>
<evidence type="ECO:0000256" key="7">
    <source>
        <dbReference type="ARBA" id="ARBA00022691"/>
    </source>
</evidence>
<dbReference type="InterPro" id="IPR058240">
    <property type="entry name" value="rSAM_sf"/>
</dbReference>
<keyword evidence="11" id="KW-0411">Iron-sulfur</keyword>
<comment type="catalytic activity">
    <reaction evidence="13">
        <text>N(6)-L-threonylcarbamoyladenosine(37) in tRNA + (sulfur carrier)-SH + AH2 + 2 S-adenosyl-L-methionine = 2-methylsulfanyl-N(6)-L-threonylcarbamoyladenosine(37) in tRNA + (sulfur carrier)-H + 5'-deoxyadenosine + L-methionine + A + S-adenosyl-L-homocysteine + 2 H(+)</text>
        <dbReference type="Rhea" id="RHEA:37075"/>
        <dbReference type="Rhea" id="RHEA-COMP:10163"/>
        <dbReference type="Rhea" id="RHEA-COMP:11092"/>
        <dbReference type="Rhea" id="RHEA-COMP:14737"/>
        <dbReference type="Rhea" id="RHEA-COMP:14739"/>
        <dbReference type="ChEBI" id="CHEBI:13193"/>
        <dbReference type="ChEBI" id="CHEBI:15378"/>
        <dbReference type="ChEBI" id="CHEBI:17319"/>
        <dbReference type="ChEBI" id="CHEBI:17499"/>
        <dbReference type="ChEBI" id="CHEBI:29917"/>
        <dbReference type="ChEBI" id="CHEBI:57844"/>
        <dbReference type="ChEBI" id="CHEBI:57856"/>
        <dbReference type="ChEBI" id="CHEBI:59789"/>
        <dbReference type="ChEBI" id="CHEBI:64428"/>
        <dbReference type="ChEBI" id="CHEBI:74418"/>
        <dbReference type="ChEBI" id="CHEBI:74420"/>
        <dbReference type="EC" id="2.8.4.5"/>
    </reaction>
</comment>
<dbReference type="PROSITE" id="PS51449">
    <property type="entry name" value="MTTASE_N"/>
    <property type="match status" value="1"/>
</dbReference>
<comment type="caution">
    <text evidence="18">The sequence shown here is derived from an EMBL/GenBank/DDBJ whole genome shotgun (WGS) entry which is preliminary data.</text>
</comment>
<dbReference type="PROSITE" id="PS01278">
    <property type="entry name" value="MTTASE_RADICAL"/>
    <property type="match status" value="1"/>
</dbReference>
<evidence type="ECO:0000256" key="3">
    <source>
        <dbReference type="ARBA" id="ARBA00013273"/>
    </source>
</evidence>
<dbReference type="InterPro" id="IPR013848">
    <property type="entry name" value="Methylthiotransferase_N"/>
</dbReference>
<evidence type="ECO:0000259" key="17">
    <source>
        <dbReference type="PROSITE" id="PS51918"/>
    </source>
</evidence>
<dbReference type="InterPro" id="IPR038135">
    <property type="entry name" value="Methylthiotransferase_N_sf"/>
</dbReference>
<gene>
    <name evidence="18" type="primary">mtaB</name>
    <name evidence="18" type="ORF">H9945_00345</name>
</gene>
<dbReference type="Gene3D" id="3.80.30.20">
    <property type="entry name" value="tm_1862 like domain"/>
    <property type="match status" value="1"/>
</dbReference>
<keyword evidence="5" id="KW-0963">Cytoplasm</keyword>
<evidence type="ECO:0000256" key="2">
    <source>
        <dbReference type="ARBA" id="ARBA00002399"/>
    </source>
</evidence>
<name>A0A9D2M4A9_9FIRM</name>
<dbReference type="AlphaFoldDB" id="A0A9D2M4A9"/>
<sequence length="442" mass="48702">MRVSFYTLGCKVNQNETGALAQLFESSGYTVAAAGEEADVYIVNSCTVTNFGDQKSRKWLRRQKREHPGAITVLTGCYPQAFPEEAAKVEEADIVTGSGNRHAILSHVQQLLEGNAERIVDIRPHQKGEQFEELPMDRFAEHTRAFVKVEDGCNRRCAYCVIPRARGPVRSRSEASILDELRRLAATGYREVVLTAISLPSYGSDTGTGLAELVEHAAGVEGIERIRLGSLDPDMLSEADIRRLAAVKKLCPQFHLSLQSGCSKTLRAMRRPYTAEQYAAIAARLREAFGDENLSLTTDVIVGFPGETEEDFEQSLRFVSAQRFLKVHVFPYSRRRGTAAYDFPDQIPEHEKEARSRRMGEAVEAVRADVAAGMRGMHAEVLLETPLSATLFTGYTRQYLPVVVQAPGHQSGDIVPVCIGEWDGQRAKAALLAASLAETGKS</sequence>
<dbReference type="FunFam" id="3.80.30.20:FF:000001">
    <property type="entry name" value="tRNA-2-methylthio-N(6)-dimethylallyladenosine synthase 2"/>
    <property type="match status" value="1"/>
</dbReference>
<dbReference type="InterPro" id="IPR006638">
    <property type="entry name" value="Elp3/MiaA/NifB-like_rSAM"/>
</dbReference>
<dbReference type="InterPro" id="IPR006467">
    <property type="entry name" value="MiaB-like_bact"/>
</dbReference>
<dbReference type="InterPro" id="IPR020612">
    <property type="entry name" value="Methylthiotransferase_CS"/>
</dbReference>
<comment type="function">
    <text evidence="2">Catalyzes the methylthiolation of N6-threonylcarbamoyladenosine (t(6)A), leading to the formation of 2-methylthio-N6-threonylcarbamoyladenosine (ms(2)t(6)A) at position 37 in tRNAs that read codons beginning with adenine.</text>
</comment>
<keyword evidence="6" id="KW-0808">Transferase</keyword>
<dbReference type="SFLD" id="SFLDG01082">
    <property type="entry name" value="B12-binding_domain_containing"/>
    <property type="match status" value="1"/>
</dbReference>
<comment type="similarity">
    <text evidence="14">Belongs to the methylthiotransferase family. MtaB subfamily.</text>
</comment>
<dbReference type="Pfam" id="PF04055">
    <property type="entry name" value="Radical_SAM"/>
    <property type="match status" value="1"/>
</dbReference>
<keyword evidence="7" id="KW-0949">S-adenosyl-L-methionine</keyword>
<reference evidence="18" key="1">
    <citation type="journal article" date="2021" name="PeerJ">
        <title>Extensive microbial diversity within the chicken gut microbiome revealed by metagenomics and culture.</title>
        <authorList>
            <person name="Gilroy R."/>
            <person name="Ravi A."/>
            <person name="Getino M."/>
            <person name="Pursley I."/>
            <person name="Horton D.L."/>
            <person name="Alikhan N.F."/>
            <person name="Baker D."/>
            <person name="Gharbi K."/>
            <person name="Hall N."/>
            <person name="Watson M."/>
            <person name="Adriaenssens E.M."/>
            <person name="Foster-Nyarko E."/>
            <person name="Jarju S."/>
            <person name="Secka A."/>
            <person name="Antonio M."/>
            <person name="Oren A."/>
            <person name="Chaudhuri R.R."/>
            <person name="La Ragione R."/>
            <person name="Hildebrand F."/>
            <person name="Pallen M.J."/>
        </authorList>
    </citation>
    <scope>NUCLEOTIDE SEQUENCE</scope>
    <source>
        <strain evidence="18">ChiBcec8-13705</strain>
    </source>
</reference>
<keyword evidence="10" id="KW-0408">Iron</keyword>
<keyword evidence="9" id="KW-0479">Metal-binding</keyword>
<protein>
    <recommendedName>
        <fullName evidence="15">Threonylcarbamoyladenosine tRNA methylthiotransferase MtaB</fullName>
        <ecNumber evidence="3">2.8.4.5</ecNumber>
    </recommendedName>
    <alternativeName>
        <fullName evidence="12">tRNA-t(6)A37 methylthiotransferase</fullName>
    </alternativeName>
</protein>
<accession>A0A9D2M4A9</accession>
<keyword evidence="4" id="KW-0004">4Fe-4S</keyword>
<dbReference type="SFLD" id="SFLDS00029">
    <property type="entry name" value="Radical_SAM"/>
    <property type="match status" value="1"/>
</dbReference>
<dbReference type="NCBIfam" id="TIGR01579">
    <property type="entry name" value="MiaB-like-C"/>
    <property type="match status" value="1"/>
</dbReference>
<dbReference type="EMBL" id="DWYG01000003">
    <property type="protein sequence ID" value="HJB40927.1"/>
    <property type="molecule type" value="Genomic_DNA"/>
</dbReference>
<evidence type="ECO:0000256" key="8">
    <source>
        <dbReference type="ARBA" id="ARBA00022694"/>
    </source>
</evidence>
<feature type="domain" description="MTTase N-terminal" evidence="16">
    <location>
        <begin position="1"/>
        <end position="113"/>
    </location>
</feature>
<dbReference type="GO" id="GO:0051539">
    <property type="term" value="F:4 iron, 4 sulfur cluster binding"/>
    <property type="evidence" value="ECO:0007669"/>
    <property type="project" value="UniProtKB-KW"/>
</dbReference>
<dbReference type="PANTHER" id="PTHR11918:SF45">
    <property type="entry name" value="THREONYLCARBAMOYLADENOSINE TRNA METHYLTHIOTRANSFERASE"/>
    <property type="match status" value="1"/>
</dbReference>